<name>A0A7H8XWD4_9ACTN</name>
<dbReference type="KEGG" id="mcab:HXZ27_30730"/>
<reference evidence="2 3" key="1">
    <citation type="submission" date="2020-07" db="EMBL/GenBank/DDBJ databases">
        <title>A bifunctional nitrone conjugated secondary metabolite targeting the ribosome.</title>
        <authorList>
            <person name="Limbrick E.M."/>
            <person name="Graf M."/>
            <person name="Derewacz D.K."/>
            <person name="Nguyen F."/>
            <person name="Spraggins J.M."/>
            <person name="Wieland M."/>
            <person name="Ynigez-Gutierrez A.E."/>
            <person name="Reisman B.J."/>
            <person name="Zinshteyn B."/>
            <person name="McCulloch K."/>
            <person name="Iverson T.M."/>
            <person name="Green R."/>
            <person name="Wilson D.N."/>
            <person name="Bachmann B.O."/>
        </authorList>
    </citation>
    <scope>NUCLEOTIDE SEQUENCE [LARGE SCALE GENOMIC DNA]</scope>
    <source>
        <strain evidence="3">aurantiaca</strain>
    </source>
</reference>
<dbReference type="AlphaFoldDB" id="A0A7H8XWD4"/>
<sequence>MPKSPASTPDTRPPDGPEAEVTAAGPAPRPRTARKAPARKATPGKATTPAKATPAEATTPGRAAPGRTAAQAGVPRRAAPAGKRAEQAAVTPTAGPPPLAAPVSGQSTRPGPDPEADAGAVGRVPGTASARTPEDGLRVTAGWVLDHPDLAPELLALAAVRTLGPRAADWAAWHRAAYPGATPDGLARLAARRFVRLAGAGGAVAALAGLFAPVVELTAVLWAQANLVLHLAAAHGRDPADPERAVELLVLTRVHPDARSARTAVEAAERTTRERTTAVRPTTADRPSAGQVTAGAPQAARAVWRLAGPLTGRAGGWLGLRVASRLLPGAAVLTAAVGDSAAAERLAARAVAAYRAAPAPAPVPPGPPAGPVRAS</sequence>
<feature type="region of interest" description="Disordered" evidence="1">
    <location>
        <begin position="261"/>
        <end position="294"/>
    </location>
</feature>
<proteinExistence type="predicted"/>
<feature type="compositionally biased region" description="Low complexity" evidence="1">
    <location>
        <begin position="39"/>
        <end position="61"/>
    </location>
</feature>
<feature type="compositionally biased region" description="Polar residues" evidence="1">
    <location>
        <begin position="1"/>
        <end position="10"/>
    </location>
</feature>
<evidence type="ECO:0000313" key="3">
    <source>
        <dbReference type="Proteomes" id="UP000509335"/>
    </source>
</evidence>
<dbReference type="EMBL" id="CP058322">
    <property type="protein sequence ID" value="QLD28920.1"/>
    <property type="molecule type" value="Genomic_DNA"/>
</dbReference>
<evidence type="ECO:0000313" key="2">
    <source>
        <dbReference type="EMBL" id="QLD28920.1"/>
    </source>
</evidence>
<evidence type="ECO:0008006" key="4">
    <source>
        <dbReference type="Google" id="ProtNLM"/>
    </source>
</evidence>
<protein>
    <recommendedName>
        <fullName evidence="4">EcsC protein family protein</fullName>
    </recommendedName>
</protein>
<gene>
    <name evidence="2" type="ORF">HXZ27_30730</name>
</gene>
<evidence type="ECO:0000256" key="1">
    <source>
        <dbReference type="SAM" id="MobiDB-lite"/>
    </source>
</evidence>
<organism evidence="2 3">
    <name type="scientific">Micromonospora carbonacea</name>
    <dbReference type="NCBI Taxonomy" id="47853"/>
    <lineage>
        <taxon>Bacteria</taxon>
        <taxon>Bacillati</taxon>
        <taxon>Actinomycetota</taxon>
        <taxon>Actinomycetes</taxon>
        <taxon>Micromonosporales</taxon>
        <taxon>Micromonosporaceae</taxon>
        <taxon>Micromonospora</taxon>
    </lineage>
</organism>
<dbReference type="Proteomes" id="UP000509335">
    <property type="component" value="Chromosome"/>
</dbReference>
<feature type="compositionally biased region" description="Basic and acidic residues" evidence="1">
    <location>
        <begin position="267"/>
        <end position="277"/>
    </location>
</feature>
<feature type="region of interest" description="Disordered" evidence="1">
    <location>
        <begin position="1"/>
        <end position="134"/>
    </location>
</feature>
<accession>A0A7H8XWD4</accession>